<dbReference type="Proteomes" id="UP000006514">
    <property type="component" value="Unassembled WGS sequence"/>
</dbReference>
<dbReference type="AlphaFoldDB" id="J0WKK2"/>
<keyword evidence="1" id="KW-0812">Transmembrane</keyword>
<dbReference type="KEGG" id="adl:AURDEDRAFT_178068"/>
<name>J0WKK2_AURST</name>
<evidence type="ECO:0000256" key="1">
    <source>
        <dbReference type="SAM" id="Phobius"/>
    </source>
</evidence>
<evidence type="ECO:0000313" key="2">
    <source>
        <dbReference type="EMBL" id="EJD32833.1"/>
    </source>
</evidence>
<keyword evidence="3" id="KW-1185">Reference proteome</keyword>
<accession>J0WKK2</accession>
<organism evidence="2 3">
    <name type="scientific">Auricularia subglabra (strain TFB-10046 / SS5)</name>
    <name type="common">White-rot fungus</name>
    <name type="synonym">Auricularia delicata (strain TFB10046)</name>
    <dbReference type="NCBI Taxonomy" id="717982"/>
    <lineage>
        <taxon>Eukaryota</taxon>
        <taxon>Fungi</taxon>
        <taxon>Dikarya</taxon>
        <taxon>Basidiomycota</taxon>
        <taxon>Agaricomycotina</taxon>
        <taxon>Agaricomycetes</taxon>
        <taxon>Auriculariales</taxon>
        <taxon>Auriculariaceae</taxon>
        <taxon>Auricularia</taxon>
    </lineage>
</organism>
<protein>
    <submittedName>
        <fullName evidence="2">Uncharacterized protein</fullName>
    </submittedName>
</protein>
<feature type="transmembrane region" description="Helical" evidence="1">
    <location>
        <begin position="76"/>
        <end position="95"/>
    </location>
</feature>
<reference evidence="3" key="1">
    <citation type="journal article" date="2012" name="Science">
        <title>The Paleozoic origin of enzymatic lignin decomposition reconstructed from 31 fungal genomes.</title>
        <authorList>
            <person name="Floudas D."/>
            <person name="Binder M."/>
            <person name="Riley R."/>
            <person name="Barry K."/>
            <person name="Blanchette R.A."/>
            <person name="Henrissat B."/>
            <person name="Martinez A.T."/>
            <person name="Otillar R."/>
            <person name="Spatafora J.W."/>
            <person name="Yadav J.S."/>
            <person name="Aerts A."/>
            <person name="Benoit I."/>
            <person name="Boyd A."/>
            <person name="Carlson A."/>
            <person name="Copeland A."/>
            <person name="Coutinho P.M."/>
            <person name="de Vries R.P."/>
            <person name="Ferreira P."/>
            <person name="Findley K."/>
            <person name="Foster B."/>
            <person name="Gaskell J."/>
            <person name="Glotzer D."/>
            <person name="Gorecki P."/>
            <person name="Heitman J."/>
            <person name="Hesse C."/>
            <person name="Hori C."/>
            <person name="Igarashi K."/>
            <person name="Jurgens J.A."/>
            <person name="Kallen N."/>
            <person name="Kersten P."/>
            <person name="Kohler A."/>
            <person name="Kuees U."/>
            <person name="Kumar T.K.A."/>
            <person name="Kuo A."/>
            <person name="LaButti K."/>
            <person name="Larrondo L.F."/>
            <person name="Lindquist E."/>
            <person name="Ling A."/>
            <person name="Lombard V."/>
            <person name="Lucas S."/>
            <person name="Lundell T."/>
            <person name="Martin R."/>
            <person name="McLaughlin D.J."/>
            <person name="Morgenstern I."/>
            <person name="Morin E."/>
            <person name="Murat C."/>
            <person name="Nagy L.G."/>
            <person name="Nolan M."/>
            <person name="Ohm R.A."/>
            <person name="Patyshakuliyeva A."/>
            <person name="Rokas A."/>
            <person name="Ruiz-Duenas F.J."/>
            <person name="Sabat G."/>
            <person name="Salamov A."/>
            <person name="Samejima M."/>
            <person name="Schmutz J."/>
            <person name="Slot J.C."/>
            <person name="St John F."/>
            <person name="Stenlid J."/>
            <person name="Sun H."/>
            <person name="Sun S."/>
            <person name="Syed K."/>
            <person name="Tsang A."/>
            <person name="Wiebenga A."/>
            <person name="Young D."/>
            <person name="Pisabarro A."/>
            <person name="Eastwood D.C."/>
            <person name="Martin F."/>
            <person name="Cullen D."/>
            <person name="Grigoriev I.V."/>
            <person name="Hibbett D.S."/>
        </authorList>
    </citation>
    <scope>NUCLEOTIDE SEQUENCE [LARGE SCALE GENOMIC DNA]</scope>
    <source>
        <strain evidence="3">TFB10046</strain>
    </source>
</reference>
<dbReference type="EMBL" id="JH688617">
    <property type="protein sequence ID" value="EJD32833.1"/>
    <property type="molecule type" value="Genomic_DNA"/>
</dbReference>
<keyword evidence="1" id="KW-1133">Transmembrane helix</keyword>
<dbReference type="InParanoid" id="J0WKK2"/>
<proteinExistence type="predicted"/>
<keyword evidence="1" id="KW-0472">Membrane</keyword>
<evidence type="ECO:0000313" key="3">
    <source>
        <dbReference type="Proteomes" id="UP000006514"/>
    </source>
</evidence>
<gene>
    <name evidence="2" type="ORF">AURDEDRAFT_178068</name>
</gene>
<sequence>MRRALFASRTTRLRCTTPCSLTPRPPSSTLSAATCWRAARATSRGMCAAHVAIPTVAALDVLAQYHLARDRRNTRLAFAVLAMAAHAAPSTVLTIDARDAVADE</sequence>